<dbReference type="EMBL" id="AJWK01019225">
    <property type="status" value="NOT_ANNOTATED_CDS"/>
    <property type="molecule type" value="Genomic_DNA"/>
</dbReference>
<evidence type="ECO:0000313" key="3">
    <source>
        <dbReference type="Proteomes" id="UP000092461"/>
    </source>
</evidence>
<dbReference type="InterPro" id="IPR013783">
    <property type="entry name" value="Ig-like_fold"/>
</dbReference>
<dbReference type="Pfam" id="PF13927">
    <property type="entry name" value="Ig_3"/>
    <property type="match status" value="1"/>
</dbReference>
<name>A0A1B0GJ22_LUTLO</name>
<dbReference type="SUPFAM" id="SSF48726">
    <property type="entry name" value="Immunoglobulin"/>
    <property type="match status" value="2"/>
</dbReference>
<evidence type="ECO:0000259" key="1">
    <source>
        <dbReference type="PROSITE" id="PS50835"/>
    </source>
</evidence>
<accession>A0A1B0GJ22</accession>
<dbReference type="Gene3D" id="2.60.40.10">
    <property type="entry name" value="Immunoglobulins"/>
    <property type="match status" value="2"/>
</dbReference>
<dbReference type="VEuPathDB" id="VectorBase:LLONM1_001281"/>
<dbReference type="GO" id="GO:0032589">
    <property type="term" value="C:neuron projection membrane"/>
    <property type="evidence" value="ECO:0007669"/>
    <property type="project" value="TreeGrafter"/>
</dbReference>
<feature type="domain" description="Ig-like" evidence="1">
    <location>
        <begin position="70"/>
        <end position="172"/>
    </location>
</feature>
<dbReference type="InterPro" id="IPR036179">
    <property type="entry name" value="Ig-like_dom_sf"/>
</dbReference>
<dbReference type="EnsemblMetazoa" id="LLOJ006003-RA">
    <property type="protein sequence ID" value="LLOJ006003-PA"/>
    <property type="gene ID" value="LLOJ006003"/>
</dbReference>
<sequence length="213" mass="24131">MFAINFTVRVYLCVFPPSSQDWPLRIRSVTMRDAGMYECQVSLHPPQSIFINLIVTDAGMYECQVSLHPPQSIFINLIVTEAQTEIDGPALKYVQVNSPIRLHCRLVNNTVKFEFLFWYHNERMINYDKNNGINISMGVESNYSDLIIYHAQMDHSGNYTCAPSNMRPASVLVVVLQTSEGDSPAAIYGKATTRCSRGIILNFFLLLLVQRAS</sequence>
<dbReference type="InterPro" id="IPR007110">
    <property type="entry name" value="Ig-like_dom"/>
</dbReference>
<dbReference type="PANTHER" id="PTHR23279">
    <property type="entry name" value="DEFECTIVE PROBOSCIS EXTENSION RESPONSE DPR -RELATED"/>
    <property type="match status" value="1"/>
</dbReference>
<organism evidence="2 3">
    <name type="scientific">Lutzomyia longipalpis</name>
    <name type="common">Sand fly</name>
    <dbReference type="NCBI Taxonomy" id="7200"/>
    <lineage>
        <taxon>Eukaryota</taxon>
        <taxon>Metazoa</taxon>
        <taxon>Ecdysozoa</taxon>
        <taxon>Arthropoda</taxon>
        <taxon>Hexapoda</taxon>
        <taxon>Insecta</taxon>
        <taxon>Pterygota</taxon>
        <taxon>Neoptera</taxon>
        <taxon>Endopterygota</taxon>
        <taxon>Diptera</taxon>
        <taxon>Nematocera</taxon>
        <taxon>Psychodoidea</taxon>
        <taxon>Psychodidae</taxon>
        <taxon>Lutzomyia</taxon>
        <taxon>Lutzomyia</taxon>
    </lineage>
</organism>
<dbReference type="VEuPathDB" id="VectorBase:LLOJ006003"/>
<dbReference type="EMBL" id="AJWK01019223">
    <property type="status" value="NOT_ANNOTATED_CDS"/>
    <property type="molecule type" value="Genomic_DNA"/>
</dbReference>
<evidence type="ECO:0000313" key="2">
    <source>
        <dbReference type="EnsemblMetazoa" id="LLOJ006003-PA"/>
    </source>
</evidence>
<dbReference type="EMBL" id="AJWK01019224">
    <property type="status" value="NOT_ANNOTATED_CDS"/>
    <property type="molecule type" value="Genomic_DNA"/>
</dbReference>
<dbReference type="PROSITE" id="PS50835">
    <property type="entry name" value="IG_LIKE"/>
    <property type="match status" value="1"/>
</dbReference>
<protein>
    <recommendedName>
        <fullName evidence="1">Ig-like domain-containing protein</fullName>
    </recommendedName>
</protein>
<dbReference type="SMART" id="SM00409">
    <property type="entry name" value="IG"/>
    <property type="match status" value="2"/>
</dbReference>
<keyword evidence="3" id="KW-1185">Reference proteome</keyword>
<proteinExistence type="predicted"/>
<dbReference type="AlphaFoldDB" id="A0A1B0GJ22"/>
<dbReference type="GO" id="GO:0050808">
    <property type="term" value="P:synapse organization"/>
    <property type="evidence" value="ECO:0007669"/>
    <property type="project" value="TreeGrafter"/>
</dbReference>
<dbReference type="PANTHER" id="PTHR23279:SF37">
    <property type="entry name" value="DEFECTIVE PROBOSCIS EXTENSION RESPONSE 13, ISOFORM B"/>
    <property type="match status" value="1"/>
</dbReference>
<dbReference type="Proteomes" id="UP000092461">
    <property type="component" value="Unassembled WGS sequence"/>
</dbReference>
<dbReference type="InterPro" id="IPR037448">
    <property type="entry name" value="Zig-8"/>
</dbReference>
<dbReference type="InterPro" id="IPR003599">
    <property type="entry name" value="Ig_sub"/>
</dbReference>
<reference evidence="2" key="1">
    <citation type="submission" date="2020-05" db="UniProtKB">
        <authorList>
            <consortium name="EnsemblMetazoa"/>
        </authorList>
    </citation>
    <scope>IDENTIFICATION</scope>
    <source>
        <strain evidence="2">Jacobina</strain>
    </source>
</reference>